<dbReference type="Proteomes" id="UP000270296">
    <property type="component" value="Unassembled WGS sequence"/>
</dbReference>
<dbReference type="WBParaSite" id="SBAD_0000020301-mRNA-1">
    <property type="protein sequence ID" value="SBAD_0000020301-mRNA-1"/>
    <property type="gene ID" value="SBAD_0000020301"/>
</dbReference>
<reference evidence="1 2" key="2">
    <citation type="submission" date="2018-11" db="EMBL/GenBank/DDBJ databases">
        <authorList>
            <consortium name="Pathogen Informatics"/>
        </authorList>
    </citation>
    <scope>NUCLEOTIDE SEQUENCE [LARGE SCALE GENOMIC DNA]</scope>
</reference>
<evidence type="ECO:0000313" key="1">
    <source>
        <dbReference type="EMBL" id="VDO80553.1"/>
    </source>
</evidence>
<accession>A0A183I997</accession>
<proteinExistence type="predicted"/>
<dbReference type="EMBL" id="UZAM01000331">
    <property type="protein sequence ID" value="VDO80553.1"/>
    <property type="molecule type" value="Genomic_DNA"/>
</dbReference>
<evidence type="ECO:0000313" key="2">
    <source>
        <dbReference type="Proteomes" id="UP000270296"/>
    </source>
</evidence>
<name>A0A183I997_9BILA</name>
<keyword evidence="2" id="KW-1185">Reference proteome</keyword>
<sequence length="155" mass="17478">MTSVFESDEILAYLLRGVGWGCWPKESSPGIAALHRRNGSSSAVGCRKLVLSNGFALYIVGSRSCRKTLHLATTRRCFCRQKTSREFGLVVSALKHTRHHYPRSLYLADFGSFAGCCADFRVALISSTDRGFEVPCFKTLEISKFSYYLLRCQRY</sequence>
<organism evidence="3">
    <name type="scientific">Soboliphyme baturini</name>
    <dbReference type="NCBI Taxonomy" id="241478"/>
    <lineage>
        <taxon>Eukaryota</taxon>
        <taxon>Metazoa</taxon>
        <taxon>Ecdysozoa</taxon>
        <taxon>Nematoda</taxon>
        <taxon>Enoplea</taxon>
        <taxon>Dorylaimia</taxon>
        <taxon>Dioctophymatida</taxon>
        <taxon>Dioctophymatoidea</taxon>
        <taxon>Soboliphymatidae</taxon>
        <taxon>Soboliphyme</taxon>
    </lineage>
</organism>
<dbReference type="AlphaFoldDB" id="A0A183I997"/>
<evidence type="ECO:0000313" key="3">
    <source>
        <dbReference type="WBParaSite" id="SBAD_0000020301-mRNA-1"/>
    </source>
</evidence>
<reference evidence="3" key="1">
    <citation type="submission" date="2016-06" db="UniProtKB">
        <authorList>
            <consortium name="WormBaseParasite"/>
        </authorList>
    </citation>
    <scope>IDENTIFICATION</scope>
</reference>
<protein>
    <submittedName>
        <fullName evidence="3">GST N-terminal domain-containing protein</fullName>
    </submittedName>
</protein>
<gene>
    <name evidence="1" type="ORF">SBAD_LOCUS191</name>
</gene>